<protein>
    <recommendedName>
        <fullName evidence="2">ArsR family transcriptional regulator</fullName>
    </recommendedName>
</protein>
<gene>
    <name evidence="1" type="ORF">SDC9_168893</name>
</gene>
<reference evidence="1" key="1">
    <citation type="submission" date="2019-08" db="EMBL/GenBank/DDBJ databases">
        <authorList>
            <person name="Kucharzyk K."/>
            <person name="Murdoch R.W."/>
            <person name="Higgins S."/>
            <person name="Loffler F."/>
        </authorList>
    </citation>
    <scope>NUCLEOTIDE SEQUENCE</scope>
</reference>
<dbReference type="AlphaFoldDB" id="A0A645GCB6"/>
<organism evidence="1">
    <name type="scientific">bioreactor metagenome</name>
    <dbReference type="NCBI Taxonomy" id="1076179"/>
    <lineage>
        <taxon>unclassified sequences</taxon>
        <taxon>metagenomes</taxon>
        <taxon>ecological metagenomes</taxon>
    </lineage>
</organism>
<sequence length="165" mass="18672">MVSLAQGRHRYFRLASADIAELLERLMGVAWTSTASRKITTPLSLRHARTCYDHLAGEVAVRLFDTLVSRQWLTADGETLTPLGEEKLADLGIVVQASVSRRKFSCGCLDWSERRYHPGGVLGATLLRWFSEQRWIKTEQGSRHVIFTPLGIRKLETEFGVKTTR</sequence>
<name>A0A645GCB6_9ZZZZ</name>
<dbReference type="EMBL" id="VSSQ01069516">
    <property type="protein sequence ID" value="MPN21513.1"/>
    <property type="molecule type" value="Genomic_DNA"/>
</dbReference>
<evidence type="ECO:0008006" key="2">
    <source>
        <dbReference type="Google" id="ProtNLM"/>
    </source>
</evidence>
<evidence type="ECO:0000313" key="1">
    <source>
        <dbReference type="EMBL" id="MPN21513.1"/>
    </source>
</evidence>
<accession>A0A645GCB6</accession>
<proteinExistence type="predicted"/>
<comment type="caution">
    <text evidence="1">The sequence shown here is derived from an EMBL/GenBank/DDBJ whole genome shotgun (WGS) entry which is preliminary data.</text>
</comment>